<evidence type="ECO:0000256" key="1">
    <source>
        <dbReference type="ARBA" id="ARBA00022679"/>
    </source>
</evidence>
<feature type="domain" description="Methyltransferase type 11" evidence="2">
    <location>
        <begin position="8"/>
        <end position="73"/>
    </location>
</feature>
<dbReference type="InterPro" id="IPR050447">
    <property type="entry name" value="Erg6_SMT_methyltransf"/>
</dbReference>
<keyword evidence="4" id="KW-1185">Reference proteome</keyword>
<keyword evidence="3" id="KW-0489">Methyltransferase</keyword>
<dbReference type="SUPFAM" id="SSF53335">
    <property type="entry name" value="S-adenosyl-L-methionine-dependent methyltransferases"/>
    <property type="match status" value="1"/>
</dbReference>
<dbReference type="Pfam" id="PF08241">
    <property type="entry name" value="Methyltransf_11"/>
    <property type="match status" value="1"/>
</dbReference>
<keyword evidence="1 3" id="KW-0808">Transferase</keyword>
<gene>
    <name evidence="3" type="ORF">ACH4GP_01005</name>
</gene>
<proteinExistence type="predicted"/>
<name>A0ABW7R4J4_9ACTN</name>
<dbReference type="InterPro" id="IPR029063">
    <property type="entry name" value="SAM-dependent_MTases_sf"/>
</dbReference>
<evidence type="ECO:0000313" key="3">
    <source>
        <dbReference type="EMBL" id="MFH8582960.1"/>
    </source>
</evidence>
<reference evidence="3 4" key="1">
    <citation type="submission" date="2024-10" db="EMBL/GenBank/DDBJ databases">
        <title>The Natural Products Discovery Center: Release of the First 8490 Sequenced Strains for Exploring Actinobacteria Biosynthetic Diversity.</title>
        <authorList>
            <person name="Kalkreuter E."/>
            <person name="Kautsar S.A."/>
            <person name="Yang D."/>
            <person name="Bader C.D."/>
            <person name="Teijaro C.N."/>
            <person name="Fluegel L."/>
            <person name="Davis C.M."/>
            <person name="Simpson J.R."/>
            <person name="Lauterbach L."/>
            <person name="Steele A.D."/>
            <person name="Gui C."/>
            <person name="Meng S."/>
            <person name="Li G."/>
            <person name="Viehrig K."/>
            <person name="Ye F."/>
            <person name="Su P."/>
            <person name="Kiefer A.F."/>
            <person name="Nichols A."/>
            <person name="Cepeda A.J."/>
            <person name="Yan W."/>
            <person name="Fan B."/>
            <person name="Jiang Y."/>
            <person name="Adhikari A."/>
            <person name="Zheng C.-J."/>
            <person name="Schuster L."/>
            <person name="Cowan T.M."/>
            <person name="Smanski M.J."/>
            <person name="Chevrette M.G."/>
            <person name="De Carvalho L.P.S."/>
            <person name="Shen B."/>
        </authorList>
    </citation>
    <scope>NUCLEOTIDE SEQUENCE [LARGE SCALE GENOMIC DNA]</scope>
    <source>
        <strain evidence="3 4">NPDC018013</strain>
    </source>
</reference>
<dbReference type="Gene3D" id="3.40.50.150">
    <property type="entry name" value="Vaccinia Virus protein VP39"/>
    <property type="match status" value="1"/>
</dbReference>
<dbReference type="PANTHER" id="PTHR44068">
    <property type="entry name" value="ZGC:194242"/>
    <property type="match status" value="1"/>
</dbReference>
<evidence type="ECO:0000259" key="2">
    <source>
        <dbReference type="Pfam" id="PF08241"/>
    </source>
</evidence>
<dbReference type="InterPro" id="IPR013216">
    <property type="entry name" value="Methyltransf_11"/>
</dbReference>
<dbReference type="EMBL" id="JBIRGH010000001">
    <property type="protein sequence ID" value="MFH8582960.1"/>
    <property type="molecule type" value="Genomic_DNA"/>
</dbReference>
<dbReference type="CDD" id="cd02440">
    <property type="entry name" value="AdoMet_MTases"/>
    <property type="match status" value="1"/>
</dbReference>
<evidence type="ECO:0000313" key="4">
    <source>
        <dbReference type="Proteomes" id="UP001610990"/>
    </source>
</evidence>
<protein>
    <submittedName>
        <fullName evidence="3">Class I SAM-dependent methyltransferase</fullName>
        <ecNumber evidence="3">2.1.1.-</ecNumber>
    </submittedName>
</protein>
<comment type="caution">
    <text evidence="3">The sequence shown here is derived from an EMBL/GenBank/DDBJ whole genome shotgun (WGS) entry which is preliminary data.</text>
</comment>
<dbReference type="EC" id="2.1.1.-" evidence="3"/>
<sequence length="130" mass="14441">MLGTGRDSARRLDRTYGHSVEVVHADATAMPLPDQGFDTVVCFTMLHHVPTVEAQDRLLAEAFRVLRPGGQFAGCDSLTSRRFRMLHIGDICVTVPPESMAERLREAGFDVQEVSVGRAGRSFRFRAVRP</sequence>
<accession>A0ABW7R4J4</accession>
<dbReference type="PANTHER" id="PTHR44068:SF1">
    <property type="entry name" value="HYPOTHETICAL LOC100005854"/>
    <property type="match status" value="1"/>
</dbReference>
<dbReference type="GO" id="GO:0008168">
    <property type="term" value="F:methyltransferase activity"/>
    <property type="evidence" value="ECO:0007669"/>
    <property type="project" value="UniProtKB-KW"/>
</dbReference>
<dbReference type="Proteomes" id="UP001610990">
    <property type="component" value="Unassembled WGS sequence"/>
</dbReference>
<dbReference type="GO" id="GO:0032259">
    <property type="term" value="P:methylation"/>
    <property type="evidence" value="ECO:0007669"/>
    <property type="project" value="UniProtKB-KW"/>
</dbReference>
<dbReference type="RefSeq" id="WP_397670572.1">
    <property type="nucleotide sequence ID" value="NZ_JBIRGH010000001.1"/>
</dbReference>
<organism evidence="3 4">
    <name type="scientific">Streptomyces celluloflavus</name>
    <dbReference type="NCBI Taxonomy" id="58344"/>
    <lineage>
        <taxon>Bacteria</taxon>
        <taxon>Bacillati</taxon>
        <taxon>Actinomycetota</taxon>
        <taxon>Actinomycetes</taxon>
        <taxon>Kitasatosporales</taxon>
        <taxon>Streptomycetaceae</taxon>
        <taxon>Streptomyces</taxon>
    </lineage>
</organism>